<dbReference type="EMBL" id="JBGBPQ010000013">
    <property type="protein sequence ID" value="KAL1512423.1"/>
    <property type="molecule type" value="Genomic_DNA"/>
</dbReference>
<dbReference type="PANTHER" id="PTHR11319">
    <property type="entry name" value="G PROTEIN-COUPLED RECEPTOR-RELATED"/>
    <property type="match status" value="1"/>
</dbReference>
<dbReference type="InterPro" id="IPR035897">
    <property type="entry name" value="Toll_tir_struct_dom_sf"/>
</dbReference>
<dbReference type="Proteomes" id="UP001515480">
    <property type="component" value="Unassembled WGS sequence"/>
</dbReference>
<organism evidence="3 4">
    <name type="scientific">Prymnesium parvum</name>
    <name type="common">Toxic golden alga</name>
    <dbReference type="NCBI Taxonomy" id="97485"/>
    <lineage>
        <taxon>Eukaryota</taxon>
        <taxon>Haptista</taxon>
        <taxon>Haptophyta</taxon>
        <taxon>Prymnesiophyceae</taxon>
        <taxon>Prymnesiales</taxon>
        <taxon>Prymnesiaceae</taxon>
        <taxon>Prymnesium</taxon>
    </lineage>
</organism>
<evidence type="ECO:0000256" key="1">
    <source>
        <dbReference type="SAM" id="MobiDB-lite"/>
    </source>
</evidence>
<dbReference type="InterPro" id="IPR012334">
    <property type="entry name" value="Pectin_lyas_fold"/>
</dbReference>
<dbReference type="Gene3D" id="2.160.20.10">
    <property type="entry name" value="Single-stranded right-handed beta-helix, Pectin lyase-like"/>
    <property type="match status" value="1"/>
</dbReference>
<evidence type="ECO:0000313" key="4">
    <source>
        <dbReference type="Proteomes" id="UP001515480"/>
    </source>
</evidence>
<proteinExistence type="predicted"/>
<feature type="signal peptide" evidence="2">
    <location>
        <begin position="1"/>
        <end position="15"/>
    </location>
</feature>
<keyword evidence="2" id="KW-0732">Signal</keyword>
<feature type="chain" id="PRO_5044222753" description="TIR domain-containing protein" evidence="2">
    <location>
        <begin position="16"/>
        <end position="1508"/>
    </location>
</feature>
<dbReference type="InterPro" id="IPR011050">
    <property type="entry name" value="Pectin_lyase_fold/virulence"/>
</dbReference>
<feature type="region of interest" description="Disordered" evidence="1">
    <location>
        <begin position="1484"/>
        <end position="1508"/>
    </location>
</feature>
<sequence length="1508" mass="158503">MRLGLCLVALGAARARELYVSADGSWGDACGSRASPCANLSHALLSLAAPYDEVVLLPGTLGGAASRMIEWPASLHGVTLRSESGNASDTTIDLEHSGVFLSFVGAPPVTLVGFTVRAGASLDPEGGASAGGAFRIIRSSPTFVGMTFRDCFLRGKGFGSKGSVAYISEGQPRFANCTFDNNTAGIAGTIFLDGTAATAPRFERCAFLRSACKPGGWGGVVVPEDASAPAFVDCAFTDCFGSFGSVVDDGGTASPVFTRCAFRRASSWFGGVYYGFGASTARFDECLFDEVSATSSGGAAYVSTRAAALFRSCVVTRGTAVSNGGAFNLEDTSTLTLVDVVVTHTSANSGGCISAKGVAVHIVGGSFSCTASSKGGLVSIPDGRVDATDALFLGGEAPRGGGFHLYVYGQLACLRCRFEANRAATGGAVMVESGDVSVSFVECVCLSNEATRSGGCLHAGEDTRVSVVNSSLLANAAPSGGAAYLVGSPLAPRPAFVGCLIAANAARCADGAAGVPQGGGVFLASAQLSWAGGCALPHLLSLARTRLENNSAAEGGALYWRTAGGAACAGAPPCDGCELRGNAASEYGAAAAASLGWLAPLDARPSPRPGVPFAVAAAAFDALGTPLAGEHAEVYAALDGAARGSALLQHGRVVFVGVVVYGEEGAPFSLTITTDPPSPAVQINGSLRQCEEGAYYSAALGCVVRRAVAALQVSSEQLVASAYKAAGSPRVRQVNLTVLMEGDDAAAVTLSLNASSLPPWLSAAAASTTIPPATNAALLAFRLDCTGLAEGSHGHTLQLLEHSRGALTPHSVAVQFVVSALASAAHSIWGVSIAQSACVAAPNASRAIRLTVGSSLAVAFTLCDIDALPVADHSASVEARLVGAANASARLPVDFRKLGVHELLLAGLAAVGERSLRLGVGDGFVAPHRAVVASCPPRQAAEGEACVCAAGHTREAAGGACVPCHGFLEKEAAGDGACEWPDAVLIPSVCAAAALALLLCAAADVYLFRSFDRRHKYLLRVGVDKARVVVNGRKSPHPVLKLAEGERWHLFLSHVWFTGQDTMTMIKYQLTKHLLPGLHVFQDIDDLDDLSRLEDYVCESTCFLIFASQGYFLSQNCLRELRAAHGSHKPLLLVREENKAQFARVLRDVPAEQLIYVSEAPVFMWHRLPHFRMVTLQQIAEFVLLQTPPYLKADELQLHSFASLDWRKRRFADAVRLHWSAANGGAQRVALLLREGLDEPSKLEVHEVGRLAEESSTDTSTRRVPRERYFARRKAWMLVYLRAGTFDKQNVEALEADIKGAHARGEPFLVVHEQREAHGGASYSEIMVNCPQSLSQYGLFQKIAIPLYDGAFQSTSIALALTQLGAKPSQTRNREATAAYGTAATIAADTNPSFLQRYREAKAMHPEPTFRKWSPRKQARHQPNISKSKSGPLMTWKRLQRLQRVTSPRLRVEYGSRRHNYSTPGMLAASLTVETTSLRLDPEASLRRNSPGKKVSSADAFAVTSLRT</sequence>
<reference evidence="3 4" key="1">
    <citation type="journal article" date="2024" name="Science">
        <title>Giant polyketide synthase enzymes in the biosynthesis of giant marine polyether toxins.</title>
        <authorList>
            <person name="Fallon T.R."/>
            <person name="Shende V.V."/>
            <person name="Wierzbicki I.H."/>
            <person name="Pendleton A.L."/>
            <person name="Watervoot N.F."/>
            <person name="Auber R.P."/>
            <person name="Gonzalez D.J."/>
            <person name="Wisecaver J.H."/>
            <person name="Moore B.S."/>
        </authorList>
    </citation>
    <scope>NUCLEOTIDE SEQUENCE [LARGE SCALE GENOMIC DNA]</scope>
    <source>
        <strain evidence="3 4">12B1</strain>
    </source>
</reference>
<dbReference type="Gene3D" id="3.40.50.10140">
    <property type="entry name" value="Toll/interleukin-1 receptor homology (TIR) domain"/>
    <property type="match status" value="1"/>
</dbReference>
<dbReference type="SUPFAM" id="SSF52200">
    <property type="entry name" value="Toll/Interleukin receptor TIR domain"/>
    <property type="match status" value="1"/>
</dbReference>
<evidence type="ECO:0000313" key="3">
    <source>
        <dbReference type="EMBL" id="KAL1512423.1"/>
    </source>
</evidence>
<protein>
    <recommendedName>
        <fullName evidence="5">TIR domain-containing protein</fullName>
    </recommendedName>
</protein>
<evidence type="ECO:0008006" key="5">
    <source>
        <dbReference type="Google" id="ProtNLM"/>
    </source>
</evidence>
<gene>
    <name evidence="3" type="ORF">AB1Y20_005679</name>
</gene>
<name>A0AB34J6Y6_PRYPA</name>
<dbReference type="PANTHER" id="PTHR11319:SF35">
    <property type="entry name" value="OUTER MEMBRANE PROTEIN PMPC-RELATED"/>
    <property type="match status" value="1"/>
</dbReference>
<evidence type="ECO:0000256" key="2">
    <source>
        <dbReference type="SAM" id="SignalP"/>
    </source>
</evidence>
<comment type="caution">
    <text evidence="3">The sequence shown here is derived from an EMBL/GenBank/DDBJ whole genome shotgun (WGS) entry which is preliminary data.</text>
</comment>
<accession>A0AB34J6Y6</accession>
<dbReference type="SUPFAM" id="SSF51126">
    <property type="entry name" value="Pectin lyase-like"/>
    <property type="match status" value="1"/>
</dbReference>
<keyword evidence="4" id="KW-1185">Reference proteome</keyword>